<proteinExistence type="inferred from homology"/>
<dbReference type="InterPro" id="IPR029358">
    <property type="entry name" value="CFAP96"/>
</dbReference>
<sequence>MEQLGKKYGRPDVERVGLFSEMPYMNGTGYVSPFPKQRVEKGKNLLAGGPKVKAGWQDCYFDKEFKRLFTGEAIKGRGLKPPPPKFKNISQRPFVPAGETKWHGTPGDWYGTFGGRVEALDTKLKPQPPFKREPGNLLTSPGKKGGYGYNNICINPYPEHSVEKYGVQPKYKDYGRKLDGPLVLGMHSKSYFERNPFKEPDKFKPGPTYVRPVEKERPFLPPGKFIPNGPGKWPGGCHAGCFDKYPEYKPEKYVSIYELTKPKKRTGGNFFPQSYADKSFYSCSVINENVRFRVNEVNYKSYEPTFIKHLVK</sequence>
<evidence type="ECO:0000256" key="1">
    <source>
        <dbReference type="ARBA" id="ARBA00004300"/>
    </source>
</evidence>
<gene>
    <name evidence="7" type="primary">LOC115882877</name>
</gene>
<dbReference type="GeneID" id="115882877"/>
<dbReference type="KEGG" id="soy:115882877"/>
<reference evidence="7" key="1">
    <citation type="submission" date="2025-08" db="UniProtKB">
        <authorList>
            <consortium name="RefSeq"/>
        </authorList>
    </citation>
    <scope>IDENTIFICATION</scope>
    <source>
        <tissue evidence="7">Gonads</tissue>
    </source>
</reference>
<evidence type="ECO:0000256" key="4">
    <source>
        <dbReference type="ARBA" id="ARBA00035656"/>
    </source>
</evidence>
<organism evidence="6 7">
    <name type="scientific">Sitophilus oryzae</name>
    <name type="common">Rice weevil</name>
    <name type="synonym">Curculio oryzae</name>
    <dbReference type="NCBI Taxonomy" id="7048"/>
    <lineage>
        <taxon>Eukaryota</taxon>
        <taxon>Metazoa</taxon>
        <taxon>Ecdysozoa</taxon>
        <taxon>Arthropoda</taxon>
        <taxon>Hexapoda</taxon>
        <taxon>Insecta</taxon>
        <taxon>Pterygota</taxon>
        <taxon>Neoptera</taxon>
        <taxon>Endopterygota</taxon>
        <taxon>Coleoptera</taxon>
        <taxon>Polyphaga</taxon>
        <taxon>Cucujiformia</taxon>
        <taxon>Curculionidae</taxon>
        <taxon>Dryophthorinae</taxon>
        <taxon>Sitophilus</taxon>
    </lineage>
</organism>
<dbReference type="PANTHER" id="PTHR31144:SF1">
    <property type="entry name" value="UPF0602 PROTEIN C4ORF47"/>
    <property type="match status" value="1"/>
</dbReference>
<dbReference type="OrthoDB" id="283553at2759"/>
<keyword evidence="6" id="KW-1185">Reference proteome</keyword>
<dbReference type="AlphaFoldDB" id="A0A6J2XZW4"/>
<dbReference type="RefSeq" id="XP_030757007.1">
    <property type="nucleotide sequence ID" value="XM_030901147.1"/>
</dbReference>
<dbReference type="Pfam" id="PF15239">
    <property type="entry name" value="CFAP96-like"/>
    <property type="match status" value="1"/>
</dbReference>
<dbReference type="InParanoid" id="A0A6J2XZW4"/>
<dbReference type="GO" id="GO:0005881">
    <property type="term" value="C:cytoplasmic microtubule"/>
    <property type="evidence" value="ECO:0007669"/>
    <property type="project" value="TreeGrafter"/>
</dbReference>
<evidence type="ECO:0000313" key="6">
    <source>
        <dbReference type="Proteomes" id="UP000504635"/>
    </source>
</evidence>
<comment type="similarity">
    <text evidence="4">Belongs to the CFAP96 family.</text>
</comment>
<protein>
    <recommendedName>
        <fullName evidence="5">Cilia-and flagella-associated protein 96</fullName>
    </recommendedName>
</protein>
<keyword evidence="3" id="KW-0206">Cytoskeleton</keyword>
<evidence type="ECO:0000256" key="5">
    <source>
        <dbReference type="ARBA" id="ARBA00035693"/>
    </source>
</evidence>
<dbReference type="PANTHER" id="PTHR31144">
    <property type="entry name" value="UPF0602 PROTEIN C4ORF47"/>
    <property type="match status" value="1"/>
</dbReference>
<evidence type="ECO:0000313" key="7">
    <source>
        <dbReference type="RefSeq" id="XP_030757007.1"/>
    </source>
</evidence>
<keyword evidence="2" id="KW-0963">Cytoplasm</keyword>
<dbReference type="GO" id="GO:0005813">
    <property type="term" value="C:centrosome"/>
    <property type="evidence" value="ECO:0007669"/>
    <property type="project" value="UniProtKB-SubCell"/>
</dbReference>
<dbReference type="Proteomes" id="UP000504635">
    <property type="component" value="Unplaced"/>
</dbReference>
<name>A0A6J2XZW4_SITOR</name>
<evidence type="ECO:0000256" key="3">
    <source>
        <dbReference type="ARBA" id="ARBA00023212"/>
    </source>
</evidence>
<accession>A0A6J2XZW4</accession>
<comment type="subcellular location">
    <subcellularLocation>
        <location evidence="1">Cytoplasm</location>
        <location evidence="1">Cytoskeleton</location>
        <location evidence="1">Microtubule organizing center</location>
        <location evidence="1">Centrosome</location>
    </subcellularLocation>
</comment>
<evidence type="ECO:0000256" key="2">
    <source>
        <dbReference type="ARBA" id="ARBA00022490"/>
    </source>
</evidence>